<evidence type="ECO:0000256" key="12">
    <source>
        <dbReference type="HAMAP-Rule" id="MF_00184"/>
    </source>
</evidence>
<dbReference type="PRINTS" id="PR01047">
    <property type="entry name" value="TRNASYNTHTHR"/>
</dbReference>
<dbReference type="NCBIfam" id="TIGR00418">
    <property type="entry name" value="thrS"/>
    <property type="match status" value="1"/>
</dbReference>
<keyword evidence="5 12" id="KW-0547">Nucleotide-binding</keyword>
<dbReference type="Pfam" id="PF03129">
    <property type="entry name" value="HGTP_anticodon"/>
    <property type="match status" value="1"/>
</dbReference>
<feature type="binding site" evidence="12">
    <location>
        <position position="326"/>
    </location>
    <ligand>
        <name>Zn(2+)</name>
        <dbReference type="ChEBI" id="CHEBI:29105"/>
        <note>catalytic</note>
    </ligand>
</feature>
<dbReference type="Gene3D" id="3.40.50.800">
    <property type="entry name" value="Anticodon-binding domain"/>
    <property type="match status" value="1"/>
</dbReference>
<sequence length="581" mass="66828">MKILTLHCDYIRYQALKKAVKDAEELQDQNVHEIKEPLVVLTSIEQGDNEETIKQLVAAVEKTASEVKAQNIVLYPYAHLSSNLAKASEALSLLKEAEVQLKKKFKNVDRAPFGYYKSFEFKCKGHPLAELSKEFKATEGNSILKKGQSKGEQEINHEEIAQLVKKLSKVNMQAGRGKNDLKSNVELGRDLDLYIVNEVVGQGLPLLTPRGATIKREIERFAVDEELKRGYLHTSTPVMAKSDLYKVSGHWQHYQDSMFCIQSGDDTLALRPMTCPFHFILYKSKPRSYKDLPLKYAEIASLFRNEQSGELRGLTRVRQFTLADAHIICRKDQIEKQFEEVLDLLKCSMKKLGIKDIWYRFSKWDPKDKKKYIDNPKAWEESQSLMKKILDKLKVKYVEKEGEAAFYGPKLDLQYTDVYGKEDTLLTIQIDFALPERYDMTYTDENGKEVRPMVIHRSSTGATERVMAYILEKTQGALPLWMSPTQVRVISFTDRNDKATEKFAEELKEAIPKLRVDTDIRTDTVQSKIRDAEMLKINYILVIGDKEEENKTVAARPRGGKPKFGIKKDDFIKDIKKELDF</sequence>
<dbReference type="FunFam" id="3.30.930.10:FF:000002">
    <property type="entry name" value="Threonine--tRNA ligase"/>
    <property type="match status" value="1"/>
</dbReference>
<keyword evidence="6 12" id="KW-0862">Zinc</keyword>
<evidence type="ECO:0000256" key="6">
    <source>
        <dbReference type="ARBA" id="ARBA00022833"/>
    </source>
</evidence>
<dbReference type="Pfam" id="PF00587">
    <property type="entry name" value="tRNA-synt_2b"/>
    <property type="match status" value="1"/>
</dbReference>
<dbReference type="SUPFAM" id="SSF55681">
    <property type="entry name" value="Class II aaRS and biotin synthetases"/>
    <property type="match status" value="1"/>
</dbReference>
<comment type="caution">
    <text evidence="12">Lacks conserved residue(s) required for the propagation of feature annotation.</text>
</comment>
<keyword evidence="3 12" id="KW-0436">Ligase</keyword>
<keyword evidence="2 12" id="KW-0963">Cytoplasm</keyword>
<evidence type="ECO:0000256" key="10">
    <source>
        <dbReference type="ARBA" id="ARBA00023146"/>
    </source>
</evidence>
<evidence type="ECO:0000256" key="11">
    <source>
        <dbReference type="ARBA" id="ARBA00049515"/>
    </source>
</evidence>
<keyword evidence="9 12" id="KW-0648">Protein biosynthesis</keyword>
<evidence type="ECO:0000259" key="13">
    <source>
        <dbReference type="PROSITE" id="PS50862"/>
    </source>
</evidence>
<dbReference type="GO" id="GO:0005737">
    <property type="term" value="C:cytoplasm"/>
    <property type="evidence" value="ECO:0007669"/>
    <property type="project" value="UniProtKB-SubCell"/>
</dbReference>
<evidence type="ECO:0000256" key="1">
    <source>
        <dbReference type="ARBA" id="ARBA00008226"/>
    </source>
</evidence>
<dbReference type="Gene3D" id="3.30.930.10">
    <property type="entry name" value="Bira Bifunctional Protein, Domain 2"/>
    <property type="match status" value="1"/>
</dbReference>
<dbReference type="GO" id="GO:0005524">
    <property type="term" value="F:ATP binding"/>
    <property type="evidence" value="ECO:0007669"/>
    <property type="project" value="UniProtKB-UniRule"/>
</dbReference>
<comment type="subcellular location">
    <subcellularLocation>
        <location evidence="12">Cytoplasm</location>
    </subcellularLocation>
</comment>
<dbReference type="InterPro" id="IPR047246">
    <property type="entry name" value="ThrRS_anticodon"/>
</dbReference>
<dbReference type="PATRIC" id="fig|1618331.3.peg.754"/>
<dbReference type="InterPro" id="IPR006195">
    <property type="entry name" value="aa-tRNA-synth_II"/>
</dbReference>
<dbReference type="EMBL" id="LBSM01000015">
    <property type="protein sequence ID" value="KKQ17847.1"/>
    <property type="molecule type" value="Genomic_DNA"/>
</dbReference>
<dbReference type="InterPro" id="IPR002314">
    <property type="entry name" value="aa-tRNA-synt_IIb"/>
</dbReference>
<dbReference type="InterPro" id="IPR004154">
    <property type="entry name" value="Anticodon-bd"/>
</dbReference>
<dbReference type="GO" id="GO:0008270">
    <property type="term" value="F:zinc ion binding"/>
    <property type="evidence" value="ECO:0007669"/>
    <property type="project" value="InterPro"/>
</dbReference>
<evidence type="ECO:0000256" key="3">
    <source>
        <dbReference type="ARBA" id="ARBA00022598"/>
    </source>
</evidence>
<organism evidence="14 15">
    <name type="scientific">Berkelbacteria bacterium GW2011_GWA1_36_9</name>
    <dbReference type="NCBI Taxonomy" id="1618331"/>
    <lineage>
        <taxon>Bacteria</taxon>
        <taxon>Candidatus Berkelbacteria</taxon>
    </lineage>
</organism>
<dbReference type="InterPro" id="IPR033728">
    <property type="entry name" value="ThrRS_core"/>
</dbReference>
<feature type="binding site" evidence="12">
    <location>
        <position position="275"/>
    </location>
    <ligand>
        <name>Zn(2+)</name>
        <dbReference type="ChEBI" id="CHEBI:29105"/>
        <note>catalytic</note>
    </ligand>
</feature>
<feature type="binding site" evidence="12">
    <location>
        <position position="456"/>
    </location>
    <ligand>
        <name>Zn(2+)</name>
        <dbReference type="ChEBI" id="CHEBI:29105"/>
        <note>catalytic</note>
    </ligand>
</feature>
<dbReference type="PANTHER" id="PTHR11451">
    <property type="entry name" value="THREONINE-TRNA LIGASE"/>
    <property type="match status" value="1"/>
</dbReference>
<dbReference type="SUPFAM" id="SSF52954">
    <property type="entry name" value="Class II aaRS ABD-related"/>
    <property type="match status" value="1"/>
</dbReference>
<keyword evidence="8 12" id="KW-0694">RNA-binding</keyword>
<keyword evidence="10 12" id="KW-0030">Aminoacyl-tRNA synthetase</keyword>
<dbReference type="GO" id="GO:0004829">
    <property type="term" value="F:threonine-tRNA ligase activity"/>
    <property type="evidence" value="ECO:0007669"/>
    <property type="project" value="UniProtKB-UniRule"/>
</dbReference>
<comment type="similarity">
    <text evidence="1 12">Belongs to the class-II aminoacyl-tRNA synthetase family.</text>
</comment>
<gene>
    <name evidence="12" type="primary">thrS</name>
    <name evidence="14" type="ORF">US31_C0015G0013</name>
</gene>
<dbReference type="PANTHER" id="PTHR11451:SF56">
    <property type="entry name" value="THREONINE--TRNA LIGASE 1"/>
    <property type="match status" value="1"/>
</dbReference>
<protein>
    <recommendedName>
        <fullName evidence="12">Threonine--tRNA ligase</fullName>
        <ecNumber evidence="12">6.1.1.3</ecNumber>
    </recommendedName>
    <alternativeName>
        <fullName evidence="12">Threonyl-tRNA synthetase</fullName>
        <shortName evidence="12">ThrRS</shortName>
    </alternativeName>
</protein>
<dbReference type="GO" id="GO:0000049">
    <property type="term" value="F:tRNA binding"/>
    <property type="evidence" value="ECO:0007669"/>
    <property type="project" value="UniProtKB-KW"/>
</dbReference>
<evidence type="ECO:0000256" key="5">
    <source>
        <dbReference type="ARBA" id="ARBA00022741"/>
    </source>
</evidence>
<dbReference type="Proteomes" id="UP000034508">
    <property type="component" value="Unassembled WGS sequence"/>
</dbReference>
<proteinExistence type="inferred from homology"/>
<dbReference type="InterPro" id="IPR045864">
    <property type="entry name" value="aa-tRNA-synth_II/BPL/LPL"/>
</dbReference>
<reference evidence="14 15" key="1">
    <citation type="journal article" date="2015" name="Nature">
        <title>rRNA introns, odd ribosomes, and small enigmatic genomes across a large radiation of phyla.</title>
        <authorList>
            <person name="Brown C.T."/>
            <person name="Hug L.A."/>
            <person name="Thomas B.C."/>
            <person name="Sharon I."/>
            <person name="Castelle C.J."/>
            <person name="Singh A."/>
            <person name="Wilkins M.J."/>
            <person name="Williams K.H."/>
            <person name="Banfield J.F."/>
        </authorList>
    </citation>
    <scope>NUCLEOTIDE SEQUENCE [LARGE SCALE GENOMIC DNA]</scope>
</reference>
<evidence type="ECO:0000313" key="15">
    <source>
        <dbReference type="Proteomes" id="UP000034508"/>
    </source>
</evidence>
<keyword evidence="12" id="KW-0820">tRNA-binding</keyword>
<dbReference type="CDD" id="cd00860">
    <property type="entry name" value="ThrRS_anticodon"/>
    <property type="match status" value="1"/>
</dbReference>
<comment type="catalytic activity">
    <reaction evidence="11 12">
        <text>tRNA(Thr) + L-threonine + ATP = L-threonyl-tRNA(Thr) + AMP + diphosphate + H(+)</text>
        <dbReference type="Rhea" id="RHEA:24624"/>
        <dbReference type="Rhea" id="RHEA-COMP:9670"/>
        <dbReference type="Rhea" id="RHEA-COMP:9704"/>
        <dbReference type="ChEBI" id="CHEBI:15378"/>
        <dbReference type="ChEBI" id="CHEBI:30616"/>
        <dbReference type="ChEBI" id="CHEBI:33019"/>
        <dbReference type="ChEBI" id="CHEBI:57926"/>
        <dbReference type="ChEBI" id="CHEBI:78442"/>
        <dbReference type="ChEBI" id="CHEBI:78534"/>
        <dbReference type="ChEBI" id="CHEBI:456215"/>
        <dbReference type="EC" id="6.1.1.3"/>
    </reaction>
</comment>
<dbReference type="InterPro" id="IPR036621">
    <property type="entry name" value="Anticodon-bd_dom_sf"/>
</dbReference>
<keyword evidence="4 12" id="KW-0479">Metal-binding</keyword>
<dbReference type="GO" id="GO:0006435">
    <property type="term" value="P:threonyl-tRNA aminoacylation"/>
    <property type="evidence" value="ECO:0007669"/>
    <property type="project" value="UniProtKB-UniRule"/>
</dbReference>
<dbReference type="PROSITE" id="PS50862">
    <property type="entry name" value="AA_TRNA_LIGASE_II"/>
    <property type="match status" value="1"/>
</dbReference>
<comment type="cofactor">
    <cofactor evidence="12">
        <name>Zn(2+)</name>
        <dbReference type="ChEBI" id="CHEBI:29105"/>
    </cofactor>
    <text evidence="12">Binds 1 zinc ion per subunit.</text>
</comment>
<evidence type="ECO:0000256" key="8">
    <source>
        <dbReference type="ARBA" id="ARBA00022884"/>
    </source>
</evidence>
<dbReference type="InterPro" id="IPR023509">
    <property type="entry name" value="DTD-like_sf"/>
</dbReference>
<evidence type="ECO:0000256" key="4">
    <source>
        <dbReference type="ARBA" id="ARBA00022723"/>
    </source>
</evidence>
<dbReference type="CDD" id="cd00771">
    <property type="entry name" value="ThrRS_core"/>
    <property type="match status" value="1"/>
</dbReference>
<dbReference type="Gene3D" id="3.50.80.10">
    <property type="entry name" value="D-tyrosyl-tRNA(Tyr) deacylase"/>
    <property type="match status" value="1"/>
</dbReference>
<dbReference type="InterPro" id="IPR015011">
    <property type="entry name" value="Threonyl-tRNA_syn_edit_dom_arc"/>
</dbReference>
<dbReference type="InterPro" id="IPR002320">
    <property type="entry name" value="Thr-tRNA-ligase_IIa"/>
</dbReference>
<dbReference type="Pfam" id="PF08915">
    <property type="entry name" value="tRNA-Thr_ED"/>
    <property type="match status" value="1"/>
</dbReference>
<accession>A0A0G0FJ61</accession>
<dbReference type="EC" id="6.1.1.3" evidence="12"/>
<comment type="caution">
    <text evidence="14">The sequence shown here is derived from an EMBL/GenBank/DDBJ whole genome shotgun (WGS) entry which is preliminary data.</text>
</comment>
<keyword evidence="7 12" id="KW-0067">ATP-binding</keyword>
<evidence type="ECO:0000256" key="9">
    <source>
        <dbReference type="ARBA" id="ARBA00022917"/>
    </source>
</evidence>
<dbReference type="HAMAP" id="MF_00184">
    <property type="entry name" value="Thr_tRNA_synth"/>
    <property type="match status" value="1"/>
</dbReference>
<dbReference type="AlphaFoldDB" id="A0A0G0FJ61"/>
<feature type="domain" description="Aminoacyl-transfer RNA synthetases class-II family profile" evidence="13">
    <location>
        <begin position="211"/>
        <end position="479"/>
    </location>
</feature>
<evidence type="ECO:0000256" key="7">
    <source>
        <dbReference type="ARBA" id="ARBA00022840"/>
    </source>
</evidence>
<evidence type="ECO:0000256" key="2">
    <source>
        <dbReference type="ARBA" id="ARBA00022490"/>
    </source>
</evidence>
<name>A0A0G0FJ61_9BACT</name>
<evidence type="ECO:0000313" key="14">
    <source>
        <dbReference type="EMBL" id="KKQ17847.1"/>
    </source>
</evidence>
<comment type="subunit">
    <text evidence="12">Homodimer.</text>
</comment>